<keyword evidence="1" id="KW-0175">Coiled coil</keyword>
<feature type="coiled-coil region" evidence="1">
    <location>
        <begin position="81"/>
        <end position="108"/>
    </location>
</feature>
<dbReference type="AlphaFoldDB" id="A0A9Q7K0R6"/>
<feature type="region of interest" description="Disordered" evidence="2">
    <location>
        <begin position="287"/>
        <end position="309"/>
    </location>
</feature>
<accession>A0A9Q7K0R6</accession>
<dbReference type="EMBL" id="RXPP01000022">
    <property type="protein sequence ID" value="RTQ22686.1"/>
    <property type="molecule type" value="Genomic_DNA"/>
</dbReference>
<gene>
    <name evidence="3" type="ORF">EKN29_18780</name>
</gene>
<evidence type="ECO:0000256" key="1">
    <source>
        <dbReference type="SAM" id="Coils"/>
    </source>
</evidence>
<protein>
    <submittedName>
        <fullName evidence="3">Uncharacterized protein</fullName>
    </submittedName>
</protein>
<evidence type="ECO:0000313" key="3">
    <source>
        <dbReference type="EMBL" id="RTQ22686.1"/>
    </source>
</evidence>
<dbReference type="RefSeq" id="WP_126816938.1">
    <property type="nucleotide sequence ID" value="NZ_JAJHUL010000002.1"/>
</dbReference>
<sequence>MRNIDKQALRGQELTPRYYLAHCLECGVIMPSNKLIESRNYPDGDADCYCPHCNANDCDIDDLGTGESPSVVAWNYQQKRIEALLDELEAAEKRIAELSQKADIYDMLRQDYGLQGSLVDFVDWQRNHITELEAAPPAPVGEGKTAVMPDYPGYVMTQRECFQAGKEAGLAEAGNSPVIPDGLRLALSNAGIAAPESDEMLAATCEKYIQALVTWVKDRKPFQTAAPHCREISNSSTNNCRENAETSTKCWCHTCRPVTISGMRFVVCPDCGNKRCPHANDHRNACTGSNEPGQEGGAYPAAPQQEVKS</sequence>
<proteinExistence type="predicted"/>
<comment type="caution">
    <text evidence="3">The sequence shown here is derived from an EMBL/GenBank/DDBJ whole genome shotgun (WGS) entry which is preliminary data.</text>
</comment>
<organism evidence="3 4">
    <name type="scientific">Enterobacter mori</name>
    <dbReference type="NCBI Taxonomy" id="539813"/>
    <lineage>
        <taxon>Bacteria</taxon>
        <taxon>Pseudomonadati</taxon>
        <taxon>Pseudomonadota</taxon>
        <taxon>Gammaproteobacteria</taxon>
        <taxon>Enterobacterales</taxon>
        <taxon>Enterobacteriaceae</taxon>
        <taxon>Enterobacter</taxon>
    </lineage>
</organism>
<reference evidence="3 4" key="1">
    <citation type="submission" date="2018-12" db="EMBL/GenBank/DDBJ databases">
        <title>The Batch Genome Submission of Enterobacter spp. strains.</title>
        <authorList>
            <person name="Wei L."/>
            <person name="Wu W."/>
            <person name="Lin J."/>
            <person name="Zhang X."/>
            <person name="Feng Y."/>
            <person name="Zong Z."/>
        </authorList>
    </citation>
    <scope>NUCLEOTIDE SEQUENCE [LARGE SCALE GENOMIC DNA]</scope>
    <source>
        <strain evidence="3 4">SCEM020047</strain>
    </source>
</reference>
<evidence type="ECO:0000256" key="2">
    <source>
        <dbReference type="SAM" id="MobiDB-lite"/>
    </source>
</evidence>
<evidence type="ECO:0000313" key="4">
    <source>
        <dbReference type="Proteomes" id="UP000282263"/>
    </source>
</evidence>
<name>A0A9Q7K0R6_9ENTR</name>
<dbReference type="Proteomes" id="UP000282263">
    <property type="component" value="Unassembled WGS sequence"/>
</dbReference>